<dbReference type="PANTHER" id="PTHR43434:SF1">
    <property type="entry name" value="PHOSPHOGLYCOLATE PHOSPHATASE"/>
    <property type="match status" value="1"/>
</dbReference>
<gene>
    <name evidence="3" type="ORF">CR205_01835</name>
</gene>
<dbReference type="Gene3D" id="3.40.50.1000">
    <property type="entry name" value="HAD superfamily/HAD-like"/>
    <property type="match status" value="1"/>
</dbReference>
<evidence type="ECO:0000313" key="4">
    <source>
        <dbReference type="Proteomes" id="UP000248066"/>
    </source>
</evidence>
<dbReference type="Pfam" id="PF00702">
    <property type="entry name" value="Hydrolase"/>
    <property type="match status" value="1"/>
</dbReference>
<protein>
    <submittedName>
        <fullName evidence="3">Hydrolase</fullName>
    </submittedName>
</protein>
<dbReference type="SFLD" id="SFLDG01129">
    <property type="entry name" value="C1.5:_HAD__Beta-PGM__Phosphata"/>
    <property type="match status" value="1"/>
</dbReference>
<evidence type="ECO:0000256" key="1">
    <source>
        <dbReference type="ARBA" id="ARBA00022801"/>
    </source>
</evidence>
<dbReference type="OrthoDB" id="2081981at2"/>
<dbReference type="RefSeq" id="WP_110516374.1">
    <property type="nucleotide sequence ID" value="NZ_PDOF01000001.1"/>
</dbReference>
<dbReference type="PANTHER" id="PTHR43434">
    <property type="entry name" value="PHOSPHOGLYCOLATE PHOSPHATASE"/>
    <property type="match status" value="1"/>
</dbReference>
<organism evidence="3 4">
    <name type="scientific">Alteribacter lacisalsi</name>
    <dbReference type="NCBI Taxonomy" id="2045244"/>
    <lineage>
        <taxon>Bacteria</taxon>
        <taxon>Bacillati</taxon>
        <taxon>Bacillota</taxon>
        <taxon>Bacilli</taxon>
        <taxon>Bacillales</taxon>
        <taxon>Bacillaceae</taxon>
        <taxon>Alteribacter</taxon>
    </lineage>
</organism>
<dbReference type="SUPFAM" id="SSF56784">
    <property type="entry name" value="HAD-like"/>
    <property type="match status" value="1"/>
</dbReference>
<dbReference type="GO" id="GO:0006281">
    <property type="term" value="P:DNA repair"/>
    <property type="evidence" value="ECO:0007669"/>
    <property type="project" value="TreeGrafter"/>
</dbReference>
<evidence type="ECO:0000313" key="3">
    <source>
        <dbReference type="EMBL" id="PYZ97369.1"/>
    </source>
</evidence>
<dbReference type="EMBL" id="PDOF01000001">
    <property type="protein sequence ID" value="PYZ97369.1"/>
    <property type="molecule type" value="Genomic_DNA"/>
</dbReference>
<dbReference type="GO" id="GO:0008967">
    <property type="term" value="F:phosphoglycolate phosphatase activity"/>
    <property type="evidence" value="ECO:0007669"/>
    <property type="project" value="TreeGrafter"/>
</dbReference>
<dbReference type="InterPro" id="IPR036412">
    <property type="entry name" value="HAD-like_sf"/>
</dbReference>
<accession>A0A2W0HKI5</accession>
<dbReference type="SFLD" id="SFLDS00003">
    <property type="entry name" value="Haloacid_Dehalogenase"/>
    <property type="match status" value="1"/>
</dbReference>
<comment type="caution">
    <text evidence="3">The sequence shown here is derived from an EMBL/GenBank/DDBJ whole genome shotgun (WGS) entry which is preliminary data.</text>
</comment>
<keyword evidence="2" id="KW-0460">Magnesium</keyword>
<dbReference type="Proteomes" id="UP000248066">
    <property type="component" value="Unassembled WGS sequence"/>
</dbReference>
<keyword evidence="1 3" id="KW-0378">Hydrolase</keyword>
<keyword evidence="4" id="KW-1185">Reference proteome</keyword>
<dbReference type="InterPro" id="IPR023214">
    <property type="entry name" value="HAD_sf"/>
</dbReference>
<evidence type="ECO:0000256" key="2">
    <source>
        <dbReference type="ARBA" id="ARBA00022842"/>
    </source>
</evidence>
<dbReference type="AlphaFoldDB" id="A0A2W0HKI5"/>
<reference evidence="3 4" key="1">
    <citation type="submission" date="2017-10" db="EMBL/GenBank/DDBJ databases">
        <title>Bacillus sp. nov., a halophilic bacterium isolated from a Yangshapao Lake.</title>
        <authorList>
            <person name="Wang H."/>
        </authorList>
    </citation>
    <scope>NUCLEOTIDE SEQUENCE [LARGE SCALE GENOMIC DNA]</scope>
    <source>
        <strain evidence="3 4">YSP-3</strain>
    </source>
</reference>
<sequence length="274" mass="31648">MSVEKLYIFDLDGTLYEGTDHFDYYAKRLALDVKEDNLESFWRDYEKSKNADHILAIGKAYDVAEDAVLTVDPMTLRVVEAHNWDGSAWTSEKVEQVYDRDIEFDFEKIVAIGDGWWLPFACAKHYGVENCYKRYVETKEYMVTDEFQLDPIPGLRDFLLRLKDQTEIVLMTNSDADDVGRLFKELDLEGVFPKVITSAKKPSLTDHYFNELKNEYNVAPSDVVSVGDNFINEIAPALLQEMKAVYISAHGNPVDHNNLVQVNRITDWVENFKF</sequence>
<dbReference type="InterPro" id="IPR050155">
    <property type="entry name" value="HAD-like_hydrolase_sf"/>
</dbReference>
<proteinExistence type="predicted"/>
<name>A0A2W0HKI5_9BACI</name>